<dbReference type="InterPro" id="IPR023867">
    <property type="entry name" value="Sulphatase_maturase_rSAM"/>
</dbReference>
<dbReference type="InterPro" id="IPR023885">
    <property type="entry name" value="4Fe4S-binding_SPASM_dom"/>
</dbReference>
<dbReference type="AlphaFoldDB" id="A0A9D0ZL66"/>
<evidence type="ECO:0000256" key="4">
    <source>
        <dbReference type="ARBA" id="ARBA00023004"/>
    </source>
</evidence>
<evidence type="ECO:0000259" key="6">
    <source>
        <dbReference type="PROSITE" id="PS51918"/>
    </source>
</evidence>
<evidence type="ECO:0000256" key="1">
    <source>
        <dbReference type="ARBA" id="ARBA00001966"/>
    </source>
</evidence>
<evidence type="ECO:0000313" key="8">
    <source>
        <dbReference type="Proteomes" id="UP000824260"/>
    </source>
</evidence>
<dbReference type="Pfam" id="PF04055">
    <property type="entry name" value="Radical_SAM"/>
    <property type="match status" value="1"/>
</dbReference>
<keyword evidence="2" id="KW-0949">S-adenosyl-L-methionine</keyword>
<name>A0A9D0ZL66_9FIRM</name>
<dbReference type="InterPro" id="IPR007197">
    <property type="entry name" value="rSAM"/>
</dbReference>
<evidence type="ECO:0000256" key="5">
    <source>
        <dbReference type="ARBA" id="ARBA00023014"/>
    </source>
</evidence>
<keyword evidence="5" id="KW-0411">Iron-sulfur</keyword>
<dbReference type="PANTHER" id="PTHR43273:SF8">
    <property type="entry name" value="RADICAL SAM DOMAIN PROTEIN"/>
    <property type="match status" value="1"/>
</dbReference>
<dbReference type="SFLD" id="SFLDG01386">
    <property type="entry name" value="main_SPASM_domain-containing"/>
    <property type="match status" value="1"/>
</dbReference>
<dbReference type="PROSITE" id="PS51918">
    <property type="entry name" value="RADICAL_SAM"/>
    <property type="match status" value="1"/>
</dbReference>
<dbReference type="GO" id="GO:0051536">
    <property type="term" value="F:iron-sulfur cluster binding"/>
    <property type="evidence" value="ECO:0007669"/>
    <property type="project" value="UniProtKB-KW"/>
</dbReference>
<keyword evidence="4" id="KW-0408">Iron</keyword>
<dbReference type="InterPro" id="IPR024025">
    <property type="entry name" value="SCIFF_rSAM_maturase"/>
</dbReference>
<dbReference type="InterPro" id="IPR047602">
    <property type="entry name" value="SPASM_CteB-like"/>
</dbReference>
<dbReference type="InterPro" id="IPR006638">
    <property type="entry name" value="Elp3/MiaA/NifB-like_rSAM"/>
</dbReference>
<dbReference type="CDD" id="cd01335">
    <property type="entry name" value="Radical_SAM"/>
    <property type="match status" value="1"/>
</dbReference>
<dbReference type="SFLD" id="SFLDS00029">
    <property type="entry name" value="Radical_SAM"/>
    <property type="match status" value="1"/>
</dbReference>
<dbReference type="EMBL" id="DVFZ01000058">
    <property type="protein sequence ID" value="HIQ82668.1"/>
    <property type="molecule type" value="Genomic_DNA"/>
</dbReference>
<comment type="caution">
    <text evidence="7">The sequence shown here is derived from an EMBL/GenBank/DDBJ whole genome shotgun (WGS) entry which is preliminary data.</text>
</comment>
<dbReference type="InterPro" id="IPR013785">
    <property type="entry name" value="Aldolase_TIM"/>
</dbReference>
<dbReference type="CDD" id="cd21124">
    <property type="entry name" value="SPASM_CteB-like"/>
    <property type="match status" value="1"/>
</dbReference>
<dbReference type="GO" id="GO:0016491">
    <property type="term" value="F:oxidoreductase activity"/>
    <property type="evidence" value="ECO:0007669"/>
    <property type="project" value="InterPro"/>
</dbReference>
<protein>
    <submittedName>
        <fullName evidence="7">Thioether cross-link-forming SCIFF peptide maturase</fullName>
    </submittedName>
</protein>
<evidence type="ECO:0000313" key="7">
    <source>
        <dbReference type="EMBL" id="HIQ82668.1"/>
    </source>
</evidence>
<dbReference type="GO" id="GO:0046872">
    <property type="term" value="F:metal ion binding"/>
    <property type="evidence" value="ECO:0007669"/>
    <property type="project" value="UniProtKB-KW"/>
</dbReference>
<organism evidence="7 8">
    <name type="scientific">Candidatus Pullichristensenella stercorigallinarum</name>
    <dbReference type="NCBI Taxonomy" id="2840909"/>
    <lineage>
        <taxon>Bacteria</taxon>
        <taxon>Bacillati</taxon>
        <taxon>Bacillota</taxon>
        <taxon>Clostridia</taxon>
        <taxon>Candidatus Pullichristensenella</taxon>
    </lineage>
</organism>
<dbReference type="PANTHER" id="PTHR43273">
    <property type="entry name" value="ANAEROBIC SULFATASE-MATURATING ENZYME HOMOLOG ASLB-RELATED"/>
    <property type="match status" value="1"/>
</dbReference>
<dbReference type="NCBIfam" id="TIGR03974">
    <property type="entry name" value="rSAM_six_Cys"/>
    <property type="match status" value="1"/>
</dbReference>
<feature type="domain" description="Radical SAM core" evidence="6">
    <location>
        <begin position="84"/>
        <end position="314"/>
    </location>
</feature>
<proteinExistence type="predicted"/>
<dbReference type="SUPFAM" id="SSF102114">
    <property type="entry name" value="Radical SAM enzymes"/>
    <property type="match status" value="1"/>
</dbReference>
<evidence type="ECO:0000256" key="3">
    <source>
        <dbReference type="ARBA" id="ARBA00022723"/>
    </source>
</evidence>
<reference evidence="7" key="1">
    <citation type="submission" date="2020-10" db="EMBL/GenBank/DDBJ databases">
        <authorList>
            <person name="Gilroy R."/>
        </authorList>
    </citation>
    <scope>NUCLEOTIDE SEQUENCE</scope>
    <source>
        <strain evidence="7">ChiSjej6B24-2974</strain>
    </source>
</reference>
<dbReference type="SMART" id="SM00729">
    <property type="entry name" value="Elp3"/>
    <property type="match status" value="1"/>
</dbReference>
<dbReference type="Gene3D" id="3.20.20.70">
    <property type="entry name" value="Aldolase class I"/>
    <property type="match status" value="1"/>
</dbReference>
<sequence length="452" mass="50398">MLHCFRALGVNIALDVLSGSVHVLDDMAFEALTALEAGNDPRPALLAKYPAAEVDELLSEIEALRAQGAILSEHDYSNLEIGEPGIVKAMCLHAAHDCNLRCRYCFASTGDFHGERSLLPLETGKKALDWLVAHSGNRHQLEVDFFGGEPLMNYDVVHDLVLYARELEKKHNKRFQLTITTNCLGLTDERIEFLNREMHNIVLSIDGRREVHDYMRPMVNGKGSFDEAVKRAKKLVKLRGDGQYYVRGTYTARNLDFGNDVLALADEGFEQLSIEPVVLEEGSPFALTREMLPDILAEYDRFAKVYLERRKNGPWMNFFHFMVDLDGGPCVKKRVKGCGAGNEYVAVTPEGDIYPCHQFVGRPGYKMGSVLTGEFDAEMQKRFAANTVLSKEKCGACWARFFCGGGCAANAEAFNGDISKPYDMECELERKRLECALAICAIEKLGAQADEA</sequence>
<keyword evidence="3" id="KW-0479">Metal-binding</keyword>
<dbReference type="SFLD" id="SFLDG01384">
    <property type="entry name" value="thioether_bond_formation_requi"/>
    <property type="match status" value="1"/>
</dbReference>
<dbReference type="Proteomes" id="UP000824260">
    <property type="component" value="Unassembled WGS sequence"/>
</dbReference>
<dbReference type="NCBIfam" id="TIGR04085">
    <property type="entry name" value="rSAM_more_4Fe4S"/>
    <property type="match status" value="1"/>
</dbReference>
<evidence type="ECO:0000256" key="2">
    <source>
        <dbReference type="ARBA" id="ARBA00022691"/>
    </source>
</evidence>
<dbReference type="SFLD" id="SFLDG01067">
    <property type="entry name" value="SPASM/twitch_domain_containing"/>
    <property type="match status" value="1"/>
</dbReference>
<dbReference type="Pfam" id="PF13186">
    <property type="entry name" value="SPASM"/>
    <property type="match status" value="1"/>
</dbReference>
<dbReference type="InterPro" id="IPR058240">
    <property type="entry name" value="rSAM_sf"/>
</dbReference>
<gene>
    <name evidence="7" type="primary">scfB</name>
    <name evidence="7" type="ORF">IAA52_06145</name>
</gene>
<comment type="cofactor">
    <cofactor evidence="1">
        <name>[4Fe-4S] cluster</name>
        <dbReference type="ChEBI" id="CHEBI:49883"/>
    </cofactor>
</comment>
<reference evidence="7" key="2">
    <citation type="journal article" date="2021" name="PeerJ">
        <title>Extensive microbial diversity within the chicken gut microbiome revealed by metagenomics and culture.</title>
        <authorList>
            <person name="Gilroy R."/>
            <person name="Ravi A."/>
            <person name="Getino M."/>
            <person name="Pursley I."/>
            <person name="Horton D.L."/>
            <person name="Alikhan N.F."/>
            <person name="Baker D."/>
            <person name="Gharbi K."/>
            <person name="Hall N."/>
            <person name="Watson M."/>
            <person name="Adriaenssens E.M."/>
            <person name="Foster-Nyarko E."/>
            <person name="Jarju S."/>
            <person name="Secka A."/>
            <person name="Antonio M."/>
            <person name="Oren A."/>
            <person name="Chaudhuri R.R."/>
            <person name="La Ragione R."/>
            <person name="Hildebrand F."/>
            <person name="Pallen M.J."/>
        </authorList>
    </citation>
    <scope>NUCLEOTIDE SEQUENCE</scope>
    <source>
        <strain evidence="7">ChiSjej6B24-2974</strain>
    </source>
</reference>
<accession>A0A9D0ZL66</accession>